<evidence type="ECO:0000256" key="1">
    <source>
        <dbReference type="ARBA" id="ARBA00022803"/>
    </source>
</evidence>
<accession>A0A0G4I231</accession>
<feature type="region of interest" description="Disordered" evidence="2">
    <location>
        <begin position="127"/>
        <end position="161"/>
    </location>
</feature>
<feature type="compositionally biased region" description="Low complexity" evidence="2">
    <location>
        <begin position="56"/>
        <end position="66"/>
    </location>
</feature>
<evidence type="ECO:0000256" key="2">
    <source>
        <dbReference type="SAM" id="MobiDB-lite"/>
    </source>
</evidence>
<protein>
    <recommendedName>
        <fullName evidence="4">RNA-polymerase II-associated protein 3-like C-terminal domain-containing protein</fullName>
    </recommendedName>
</protein>
<dbReference type="PANTHER" id="PTHR46423:SF1">
    <property type="entry name" value="RNA POLYMERASE II-ASSOCIATED PROTEIN 3"/>
    <property type="match status" value="1"/>
</dbReference>
<dbReference type="GO" id="GO:0101031">
    <property type="term" value="C:protein folding chaperone complex"/>
    <property type="evidence" value="ECO:0007669"/>
    <property type="project" value="TreeGrafter"/>
</dbReference>
<feature type="compositionally biased region" description="Basic and acidic residues" evidence="2">
    <location>
        <begin position="78"/>
        <end position="98"/>
    </location>
</feature>
<dbReference type="SUPFAM" id="SSF48452">
    <property type="entry name" value="TPR-like"/>
    <property type="match status" value="1"/>
</dbReference>
<dbReference type="EMBL" id="CDMZ01004807">
    <property type="protein sequence ID" value="CEM50956.1"/>
    <property type="molecule type" value="Genomic_DNA"/>
</dbReference>
<sequence length="357" mass="38860">MSFDIQRQIRENSQSIQEYYGDLLSWQKEVKSKTKAAPKKTRQEKRALFLGQESVSSSSGKNSNKGTRGVQGKGAEGGAERSSEREKGQQSKESEGGPRGKKKYARDGNTVADYYKAWDAFDVDAELEKASGDEEETGEEGKGASTRVSDLPQMKGKAVSGAKPNMRVAVRGGGFRQSPLDRAKEKKEEGNKLFASGALKDALRAYSQAADSLSAAFGPYLRDILKVRGGQDTEALFGDSGAGGVSAQPLVPLTEDQETAVREAWAAVLSNRALVSLKLGRAKETVLDCDLSLRLKPANAKAYFRRGMALQKLKVMDQAENGGSENRCLDLRKALELDPQDIKTRTELQSVLSLPFR</sequence>
<evidence type="ECO:0008006" key="4">
    <source>
        <dbReference type="Google" id="ProtNLM"/>
    </source>
</evidence>
<dbReference type="InterPro" id="IPR011990">
    <property type="entry name" value="TPR-like_helical_dom_sf"/>
</dbReference>
<dbReference type="InterPro" id="IPR051966">
    <property type="entry name" value="RPAP3"/>
</dbReference>
<gene>
    <name evidence="3" type="ORF">Cvel_10290</name>
</gene>
<name>A0A0G4I231_9ALVE</name>
<dbReference type="Gene3D" id="1.25.40.10">
    <property type="entry name" value="Tetratricopeptide repeat domain"/>
    <property type="match status" value="1"/>
</dbReference>
<proteinExistence type="predicted"/>
<dbReference type="AlphaFoldDB" id="A0A0G4I231"/>
<keyword evidence="1" id="KW-0802">TPR repeat</keyword>
<dbReference type="InterPro" id="IPR019734">
    <property type="entry name" value="TPR_rpt"/>
</dbReference>
<dbReference type="SMART" id="SM00028">
    <property type="entry name" value="TPR"/>
    <property type="match status" value="2"/>
</dbReference>
<feature type="region of interest" description="Disordered" evidence="2">
    <location>
        <begin position="31"/>
        <end position="108"/>
    </location>
</feature>
<feature type="compositionally biased region" description="Basic residues" evidence="2">
    <location>
        <begin position="33"/>
        <end position="43"/>
    </location>
</feature>
<reference evidence="3" key="1">
    <citation type="submission" date="2014-11" db="EMBL/GenBank/DDBJ databases">
        <authorList>
            <person name="Otto D Thomas"/>
            <person name="Naeem Raeece"/>
        </authorList>
    </citation>
    <scope>NUCLEOTIDE SEQUENCE</scope>
</reference>
<organism evidence="3">
    <name type="scientific">Chromera velia CCMP2878</name>
    <dbReference type="NCBI Taxonomy" id="1169474"/>
    <lineage>
        <taxon>Eukaryota</taxon>
        <taxon>Sar</taxon>
        <taxon>Alveolata</taxon>
        <taxon>Colpodellida</taxon>
        <taxon>Chromeraceae</taxon>
        <taxon>Chromera</taxon>
    </lineage>
</organism>
<evidence type="ECO:0000313" key="3">
    <source>
        <dbReference type="EMBL" id="CEM50956.1"/>
    </source>
</evidence>
<dbReference type="PANTHER" id="PTHR46423">
    <property type="entry name" value="RNA POLYMERASE II-ASSOCIATED PROTEIN 3"/>
    <property type="match status" value="1"/>
</dbReference>
<dbReference type="VEuPathDB" id="CryptoDB:Cvel_10290"/>